<reference evidence="3" key="2">
    <citation type="submission" date="2021-04" db="EMBL/GenBank/DDBJ databases">
        <authorList>
            <person name="Gilroy R."/>
        </authorList>
    </citation>
    <scope>NUCLEOTIDE SEQUENCE</scope>
    <source>
        <strain evidence="3">F6-6636</strain>
    </source>
</reference>
<dbReference type="InterPro" id="IPR010119">
    <property type="entry name" value="Gluconeogen_factor"/>
</dbReference>
<dbReference type="EMBL" id="JAHLFS010000058">
    <property type="protein sequence ID" value="MBU3851980.1"/>
    <property type="molecule type" value="Genomic_DNA"/>
</dbReference>
<evidence type="ECO:0000313" key="3">
    <source>
        <dbReference type="EMBL" id="MBU3851980.1"/>
    </source>
</evidence>
<evidence type="ECO:0000256" key="2">
    <source>
        <dbReference type="HAMAP-Rule" id="MF_00973"/>
    </source>
</evidence>
<proteinExistence type="inferred from homology"/>
<dbReference type="Pfam" id="PF01933">
    <property type="entry name" value="CofD"/>
    <property type="match status" value="1"/>
</dbReference>
<dbReference type="PANTHER" id="PTHR30135">
    <property type="entry name" value="UNCHARACTERIZED PROTEIN YVCK-RELATED"/>
    <property type="match status" value="1"/>
</dbReference>
<dbReference type="AlphaFoldDB" id="A0A948TJN4"/>
<comment type="function">
    <text evidence="2">Required for morphogenesis under gluconeogenic growth conditions.</text>
</comment>
<organism evidence="3 4">
    <name type="scientific">Candidatus Paralactobacillus gallistercoris</name>
    <dbReference type="NCBI Taxonomy" id="2838724"/>
    <lineage>
        <taxon>Bacteria</taxon>
        <taxon>Bacillati</taxon>
        <taxon>Bacillota</taxon>
        <taxon>Bacilli</taxon>
        <taxon>Lactobacillales</taxon>
        <taxon>Lactobacillaceae</taxon>
        <taxon>Lactobacillus</taxon>
    </lineage>
</organism>
<dbReference type="CDD" id="cd07187">
    <property type="entry name" value="YvcK_like"/>
    <property type="match status" value="1"/>
</dbReference>
<evidence type="ECO:0000256" key="1">
    <source>
        <dbReference type="ARBA" id="ARBA00022490"/>
    </source>
</evidence>
<dbReference type="Proteomes" id="UP000777303">
    <property type="component" value="Unassembled WGS sequence"/>
</dbReference>
<dbReference type="GO" id="GO:0043743">
    <property type="term" value="F:LPPG:FO 2-phospho-L-lactate transferase activity"/>
    <property type="evidence" value="ECO:0007669"/>
    <property type="project" value="InterPro"/>
</dbReference>
<dbReference type="InterPro" id="IPR038136">
    <property type="entry name" value="CofD-like_dom_sf"/>
</dbReference>
<dbReference type="GO" id="GO:0008360">
    <property type="term" value="P:regulation of cell shape"/>
    <property type="evidence" value="ECO:0007669"/>
    <property type="project" value="UniProtKB-UniRule"/>
</dbReference>
<evidence type="ECO:0000313" key="4">
    <source>
        <dbReference type="Proteomes" id="UP000777303"/>
    </source>
</evidence>
<dbReference type="SUPFAM" id="SSF142338">
    <property type="entry name" value="CofD-like"/>
    <property type="match status" value="1"/>
</dbReference>
<dbReference type="Gene3D" id="3.40.50.10680">
    <property type="entry name" value="CofD-like domains"/>
    <property type="match status" value="1"/>
</dbReference>
<protein>
    <recommendedName>
        <fullName evidence="2">Putative gluconeogenesis factor</fullName>
    </recommendedName>
</protein>
<dbReference type="GO" id="GO:0005737">
    <property type="term" value="C:cytoplasm"/>
    <property type="evidence" value="ECO:0007669"/>
    <property type="project" value="UniProtKB-SubCell"/>
</dbReference>
<comment type="caution">
    <text evidence="3">The sequence shown here is derived from an EMBL/GenBank/DDBJ whole genome shotgun (WGS) entry which is preliminary data.</text>
</comment>
<accession>A0A948TJN4</accession>
<name>A0A948TJN4_9LACO</name>
<gene>
    <name evidence="3" type="primary">yvcK</name>
    <name evidence="3" type="ORF">H9901_04705</name>
</gene>
<dbReference type="NCBIfam" id="TIGR01826">
    <property type="entry name" value="CofD_related"/>
    <property type="match status" value="1"/>
</dbReference>
<sequence>MEDDVAYTSHYHLIKRRRPKVVVIGGGTGLPVILNSLRDKDVDITAIVTVADDGGSSGIIRNFINVVPPGDIRNVLVALSDLPQLPLEIFQYRFESTDAFLAGHTIGNLIITALAEMKSGIFDAIQVLSKMMHVDGKVYPVSNTPLTLHAEFEDGSTKAGETEISHARKLIKRVWVTETHPTKRHPYPKAMNEVINAIINADAIVLGPGSLFTSILPNLMIDNVGQAVINTKAEVIYICNLMTQKGETEHFTDADHVRVLNQHLQHHFINTVLVNNHPIPSNYMDRQKYNEYLEPVKSDFQGLRRQGCRVISNDFLSLHDHGIFHNGDKIATEIVNLALEARARRKL</sequence>
<dbReference type="PANTHER" id="PTHR30135:SF3">
    <property type="entry name" value="GLUCONEOGENESIS FACTOR-RELATED"/>
    <property type="match status" value="1"/>
</dbReference>
<keyword evidence="1 2" id="KW-0963">Cytoplasm</keyword>
<reference evidence="3" key="1">
    <citation type="journal article" date="2021" name="PeerJ">
        <title>Extensive microbial diversity within the chicken gut microbiome revealed by metagenomics and culture.</title>
        <authorList>
            <person name="Gilroy R."/>
            <person name="Ravi A."/>
            <person name="Getino M."/>
            <person name="Pursley I."/>
            <person name="Horton D.L."/>
            <person name="Alikhan N.F."/>
            <person name="Baker D."/>
            <person name="Gharbi K."/>
            <person name="Hall N."/>
            <person name="Watson M."/>
            <person name="Adriaenssens E.M."/>
            <person name="Foster-Nyarko E."/>
            <person name="Jarju S."/>
            <person name="Secka A."/>
            <person name="Antonio M."/>
            <person name="Oren A."/>
            <person name="Chaudhuri R.R."/>
            <person name="La Ragione R."/>
            <person name="Hildebrand F."/>
            <person name="Pallen M.J."/>
        </authorList>
    </citation>
    <scope>NUCLEOTIDE SEQUENCE</scope>
    <source>
        <strain evidence="3">F6-6636</strain>
    </source>
</reference>
<comment type="subcellular location">
    <subcellularLocation>
        <location evidence="2">Cytoplasm</location>
    </subcellularLocation>
</comment>
<dbReference type="HAMAP" id="MF_00973">
    <property type="entry name" value="Gluconeogen_factor"/>
    <property type="match status" value="1"/>
</dbReference>
<comment type="similarity">
    <text evidence="2">Belongs to the gluconeogenesis factor family.</text>
</comment>
<dbReference type="InterPro" id="IPR002882">
    <property type="entry name" value="CofD"/>
</dbReference>